<gene>
    <name evidence="1" type="ORF">H0A76_12610</name>
</gene>
<organism evidence="1 2">
    <name type="scientific">Candidatus Thiodubiliella endoseptemdiera</name>
    <dbReference type="NCBI Taxonomy" id="2738886"/>
    <lineage>
        <taxon>Bacteria</taxon>
        <taxon>Pseudomonadati</taxon>
        <taxon>Pseudomonadota</taxon>
        <taxon>Gammaproteobacteria</taxon>
        <taxon>Candidatus Pseudothioglobaceae</taxon>
        <taxon>Candidatus Thiodubiliella</taxon>
    </lineage>
</organism>
<name>A0A853F526_9GAMM</name>
<accession>A0A853F526</accession>
<dbReference type="AlphaFoldDB" id="A0A853F526"/>
<dbReference type="Proteomes" id="UP000568751">
    <property type="component" value="Unassembled WGS sequence"/>
</dbReference>
<evidence type="ECO:0000313" key="2">
    <source>
        <dbReference type="Proteomes" id="UP000568751"/>
    </source>
</evidence>
<evidence type="ECO:0000313" key="1">
    <source>
        <dbReference type="EMBL" id="NYT28616.1"/>
    </source>
</evidence>
<protein>
    <submittedName>
        <fullName evidence="1">Uncharacterized protein</fullName>
    </submittedName>
</protein>
<comment type="caution">
    <text evidence="1">The sequence shown here is derived from an EMBL/GenBank/DDBJ whole genome shotgun (WGS) entry which is preliminary data.</text>
</comment>
<dbReference type="EMBL" id="JACCHT010000006">
    <property type="protein sequence ID" value="NYT28616.1"/>
    <property type="molecule type" value="Genomic_DNA"/>
</dbReference>
<sequence>MRKDKIKSHIPKVFEQIPIYGGKNFINNYLKTSYKVSLNTVARYRQALGLKAVLAVKQVNTAIPIKAHKNTVISSRSWY</sequence>
<reference evidence="1 2" key="1">
    <citation type="submission" date="2020-05" db="EMBL/GenBank/DDBJ databases">
        <title>Horizontal transmission and recombination maintain forever young bacterial symbiont genomes.</title>
        <authorList>
            <person name="Russell S.L."/>
            <person name="Pepper-Tunick E."/>
            <person name="Svedberg J."/>
            <person name="Byrne A."/>
            <person name="Ruelas Castillo J."/>
            <person name="Vollmers C."/>
            <person name="Beinart R.A."/>
            <person name="Corbett-Detig R."/>
        </authorList>
    </citation>
    <scope>NUCLEOTIDE SEQUENCE [LARGE SCALE GENOMIC DNA]</scope>
    <source>
        <strain evidence="1">455</strain>
    </source>
</reference>
<proteinExistence type="predicted"/>